<dbReference type="InterPro" id="IPR001537">
    <property type="entry name" value="SpoU_MeTrfase"/>
</dbReference>
<dbReference type="RefSeq" id="WP_072975397.1">
    <property type="nucleotide sequence ID" value="NZ_FRBY01000006.1"/>
</dbReference>
<accession>A0A1M7LKS7</accession>
<keyword evidence="5" id="KW-1185">Reference proteome</keyword>
<gene>
    <name evidence="4" type="ORF">SAMN05444366_4165</name>
</gene>
<dbReference type="AlphaFoldDB" id="A0A1M7LKS7"/>
<dbReference type="GO" id="GO:0006396">
    <property type="term" value="P:RNA processing"/>
    <property type="evidence" value="ECO:0007669"/>
    <property type="project" value="InterPro"/>
</dbReference>
<evidence type="ECO:0000259" key="3">
    <source>
        <dbReference type="Pfam" id="PF00588"/>
    </source>
</evidence>
<feature type="domain" description="tRNA/rRNA methyltransferase SpoU type" evidence="3">
    <location>
        <begin position="25"/>
        <end position="167"/>
    </location>
</feature>
<evidence type="ECO:0000256" key="2">
    <source>
        <dbReference type="ARBA" id="ARBA00022679"/>
    </source>
</evidence>
<evidence type="ECO:0000313" key="4">
    <source>
        <dbReference type="EMBL" id="SHM78638.1"/>
    </source>
</evidence>
<reference evidence="5" key="1">
    <citation type="submission" date="2016-11" db="EMBL/GenBank/DDBJ databases">
        <authorList>
            <person name="Varghese N."/>
            <person name="Submissions S."/>
        </authorList>
    </citation>
    <scope>NUCLEOTIDE SEQUENCE [LARGE SCALE GENOMIC DNA]</scope>
    <source>
        <strain evidence="5">DSM 1811</strain>
    </source>
</reference>
<dbReference type="GO" id="GO:0003723">
    <property type="term" value="F:RNA binding"/>
    <property type="evidence" value="ECO:0007669"/>
    <property type="project" value="InterPro"/>
</dbReference>
<dbReference type="GO" id="GO:0005829">
    <property type="term" value="C:cytosol"/>
    <property type="evidence" value="ECO:0007669"/>
    <property type="project" value="TreeGrafter"/>
</dbReference>
<dbReference type="InterPro" id="IPR029026">
    <property type="entry name" value="tRNA_m1G_MTases_N"/>
</dbReference>
<evidence type="ECO:0000313" key="5">
    <source>
        <dbReference type="Proteomes" id="UP000184121"/>
    </source>
</evidence>
<dbReference type="GO" id="GO:0032259">
    <property type="term" value="P:methylation"/>
    <property type="evidence" value="ECO:0007669"/>
    <property type="project" value="UniProtKB-KW"/>
</dbReference>
<dbReference type="OrthoDB" id="9795352at2"/>
<dbReference type="SUPFAM" id="SSF75217">
    <property type="entry name" value="alpha/beta knot"/>
    <property type="match status" value="1"/>
</dbReference>
<protein>
    <submittedName>
        <fullName evidence="4">SpoU rRNA Methylase family protein</fullName>
    </submittedName>
</protein>
<keyword evidence="1 4" id="KW-0489">Methyltransferase</keyword>
<dbReference type="CDD" id="cd18097">
    <property type="entry name" value="SpoU-like"/>
    <property type="match status" value="1"/>
</dbReference>
<dbReference type="EMBL" id="FRBY01000006">
    <property type="protein sequence ID" value="SHM78638.1"/>
    <property type="molecule type" value="Genomic_DNA"/>
</dbReference>
<dbReference type="PANTHER" id="PTHR46429">
    <property type="entry name" value="23S RRNA (GUANOSINE-2'-O-)-METHYLTRANSFERASE RLMB"/>
    <property type="match status" value="1"/>
</dbReference>
<proteinExistence type="predicted"/>
<dbReference type="Pfam" id="PF00588">
    <property type="entry name" value="SpoU_methylase"/>
    <property type="match status" value="1"/>
</dbReference>
<dbReference type="InterPro" id="IPR029028">
    <property type="entry name" value="Alpha/beta_knot_MTases"/>
</dbReference>
<dbReference type="STRING" id="29534.SAMN05444366_4165"/>
<dbReference type="Gene3D" id="3.40.1280.10">
    <property type="match status" value="1"/>
</dbReference>
<organism evidence="4 5">
    <name type="scientific">Flavobacterium saccharophilum</name>
    <dbReference type="NCBI Taxonomy" id="29534"/>
    <lineage>
        <taxon>Bacteria</taxon>
        <taxon>Pseudomonadati</taxon>
        <taxon>Bacteroidota</taxon>
        <taxon>Flavobacteriia</taxon>
        <taxon>Flavobacteriales</taxon>
        <taxon>Flavobacteriaceae</taxon>
        <taxon>Flavobacterium</taxon>
    </lineage>
</organism>
<name>A0A1M7LKS7_9FLAO</name>
<evidence type="ECO:0000256" key="1">
    <source>
        <dbReference type="ARBA" id="ARBA00022603"/>
    </source>
</evidence>
<dbReference type="PANTHER" id="PTHR46429:SF1">
    <property type="entry name" value="23S RRNA (GUANOSINE-2'-O-)-METHYLTRANSFERASE RLMB"/>
    <property type="match status" value="1"/>
</dbReference>
<sequence>MRKLENSELDRKSIEDFKKSDKTPLILVLDDIRSLHNIGSVFRTSDAFLVEKIILCGITATPPNKEIHKTALGATETVAWEHHENVLEVIENLKKENVMTLAIEQVESSIFLQDFKVAKNQKYALVFGNEVYGVAQEAVAICDGCIEIPQLGTKHSLNIAVSAGIVVWDLFQKLNWPSAD</sequence>
<dbReference type="GO" id="GO:0008173">
    <property type="term" value="F:RNA methyltransferase activity"/>
    <property type="evidence" value="ECO:0007669"/>
    <property type="project" value="InterPro"/>
</dbReference>
<dbReference type="Proteomes" id="UP000184121">
    <property type="component" value="Unassembled WGS sequence"/>
</dbReference>
<dbReference type="InterPro" id="IPR004441">
    <property type="entry name" value="rRNA_MeTrfase_TrmH"/>
</dbReference>
<keyword evidence="2" id="KW-0808">Transferase</keyword>